<reference evidence="1 2" key="1">
    <citation type="journal article" date="2019" name="Int. J. Syst. Evol. Microbiol.">
        <title>The Global Catalogue of Microorganisms (GCM) 10K type strain sequencing project: providing services to taxonomists for standard genome sequencing and annotation.</title>
        <authorList>
            <consortium name="The Broad Institute Genomics Platform"/>
            <consortium name="The Broad Institute Genome Sequencing Center for Infectious Disease"/>
            <person name="Wu L."/>
            <person name="Ma J."/>
        </authorList>
    </citation>
    <scope>NUCLEOTIDE SEQUENCE [LARGE SCALE GENOMIC DNA]</scope>
    <source>
        <strain evidence="1 2">JCM 11574</strain>
    </source>
</reference>
<sequence>MPASTPHTVATSTSSPVLTPPTLSTPVCVRRLCVRRLCVRRLCVRRLCVRRRGHSSDGRGWGTAVYRTST</sequence>
<evidence type="ECO:0000313" key="1">
    <source>
        <dbReference type="EMBL" id="GAA2772708.1"/>
    </source>
</evidence>
<accession>A0ABN3UZI6</accession>
<comment type="caution">
    <text evidence="1">The sequence shown here is derived from an EMBL/GenBank/DDBJ whole genome shotgun (WGS) entry which is preliminary data.</text>
</comment>
<gene>
    <name evidence="1" type="ORF">GCM10010521_58650</name>
</gene>
<protein>
    <submittedName>
        <fullName evidence="1">Uncharacterized protein</fullName>
    </submittedName>
</protein>
<evidence type="ECO:0000313" key="2">
    <source>
        <dbReference type="Proteomes" id="UP001500893"/>
    </source>
</evidence>
<dbReference type="Proteomes" id="UP001500893">
    <property type="component" value="Unassembled WGS sequence"/>
</dbReference>
<name>A0ABN3UZI6_9ACTN</name>
<keyword evidence="2" id="KW-1185">Reference proteome</keyword>
<proteinExistence type="predicted"/>
<dbReference type="EMBL" id="BAAAVM010000111">
    <property type="protein sequence ID" value="GAA2772708.1"/>
    <property type="molecule type" value="Genomic_DNA"/>
</dbReference>
<organism evidence="1 2">
    <name type="scientific">Streptomyces rameus</name>
    <dbReference type="NCBI Taxonomy" id="68261"/>
    <lineage>
        <taxon>Bacteria</taxon>
        <taxon>Bacillati</taxon>
        <taxon>Actinomycetota</taxon>
        <taxon>Actinomycetes</taxon>
        <taxon>Kitasatosporales</taxon>
        <taxon>Streptomycetaceae</taxon>
        <taxon>Streptomyces</taxon>
    </lineage>
</organism>